<protein>
    <submittedName>
        <fullName evidence="2">Uncharacterized protein</fullName>
    </submittedName>
</protein>
<proteinExistence type="predicted"/>
<reference evidence="3" key="1">
    <citation type="submission" date="2016-06" db="EMBL/GenBank/DDBJ databases">
        <title>Parallel loss of symbiosis genes in relatives of nitrogen-fixing non-legume Parasponia.</title>
        <authorList>
            <person name="Van Velzen R."/>
            <person name="Holmer R."/>
            <person name="Bu F."/>
            <person name="Rutten L."/>
            <person name="Van Zeijl A."/>
            <person name="Liu W."/>
            <person name="Santuari L."/>
            <person name="Cao Q."/>
            <person name="Sharma T."/>
            <person name="Shen D."/>
            <person name="Roswanjaya Y."/>
            <person name="Wardhani T."/>
            <person name="Kalhor M.S."/>
            <person name="Jansen J."/>
            <person name="Van den Hoogen J."/>
            <person name="Gungor B."/>
            <person name="Hartog M."/>
            <person name="Hontelez J."/>
            <person name="Verver J."/>
            <person name="Yang W.-C."/>
            <person name="Schijlen E."/>
            <person name="Repin R."/>
            <person name="Schilthuizen M."/>
            <person name="Schranz E."/>
            <person name="Heidstra R."/>
            <person name="Miyata K."/>
            <person name="Fedorova E."/>
            <person name="Kohlen W."/>
            <person name="Bisseling T."/>
            <person name="Smit S."/>
            <person name="Geurts R."/>
        </authorList>
    </citation>
    <scope>NUCLEOTIDE SEQUENCE [LARGE SCALE GENOMIC DNA]</scope>
    <source>
        <strain evidence="3">cv. WU1-14</strain>
    </source>
</reference>
<feature type="region of interest" description="Disordered" evidence="1">
    <location>
        <begin position="1"/>
        <end position="51"/>
    </location>
</feature>
<evidence type="ECO:0000313" key="2">
    <source>
        <dbReference type="EMBL" id="PON35708.1"/>
    </source>
</evidence>
<accession>A0A2P5AGP0</accession>
<evidence type="ECO:0000313" key="3">
    <source>
        <dbReference type="Proteomes" id="UP000237105"/>
    </source>
</evidence>
<keyword evidence="3" id="KW-1185">Reference proteome</keyword>
<sequence length="51" mass="5792">MAGPCKEVEINENIEKDEELEKGGEEKNHGRDSFCEKEHPSNEANATPHQR</sequence>
<feature type="compositionally biased region" description="Basic and acidic residues" evidence="1">
    <location>
        <begin position="19"/>
        <end position="41"/>
    </location>
</feature>
<feature type="non-terminal residue" evidence="2">
    <location>
        <position position="51"/>
    </location>
</feature>
<evidence type="ECO:0000256" key="1">
    <source>
        <dbReference type="SAM" id="MobiDB-lite"/>
    </source>
</evidence>
<dbReference type="EMBL" id="JXTB01000600">
    <property type="protein sequence ID" value="PON35708.1"/>
    <property type="molecule type" value="Genomic_DNA"/>
</dbReference>
<gene>
    <name evidence="2" type="ORF">PanWU01x14_334100</name>
</gene>
<comment type="caution">
    <text evidence="2">The sequence shown here is derived from an EMBL/GenBank/DDBJ whole genome shotgun (WGS) entry which is preliminary data.</text>
</comment>
<dbReference type="AlphaFoldDB" id="A0A2P5AGP0"/>
<feature type="compositionally biased region" description="Polar residues" evidence="1">
    <location>
        <begin position="42"/>
        <end position="51"/>
    </location>
</feature>
<dbReference type="Proteomes" id="UP000237105">
    <property type="component" value="Unassembled WGS sequence"/>
</dbReference>
<organism evidence="2 3">
    <name type="scientific">Parasponia andersonii</name>
    <name type="common">Sponia andersonii</name>
    <dbReference type="NCBI Taxonomy" id="3476"/>
    <lineage>
        <taxon>Eukaryota</taxon>
        <taxon>Viridiplantae</taxon>
        <taxon>Streptophyta</taxon>
        <taxon>Embryophyta</taxon>
        <taxon>Tracheophyta</taxon>
        <taxon>Spermatophyta</taxon>
        <taxon>Magnoliopsida</taxon>
        <taxon>eudicotyledons</taxon>
        <taxon>Gunneridae</taxon>
        <taxon>Pentapetalae</taxon>
        <taxon>rosids</taxon>
        <taxon>fabids</taxon>
        <taxon>Rosales</taxon>
        <taxon>Cannabaceae</taxon>
        <taxon>Parasponia</taxon>
    </lineage>
</organism>
<name>A0A2P5AGP0_PARAD</name>